<proteinExistence type="inferred from homology"/>
<evidence type="ECO:0000256" key="4">
    <source>
        <dbReference type="ARBA" id="ARBA00022980"/>
    </source>
</evidence>
<evidence type="ECO:0000313" key="9">
    <source>
        <dbReference type="EMBL" id="PIP21624.1"/>
    </source>
</evidence>
<dbReference type="Pfam" id="PF03948">
    <property type="entry name" value="Ribosomal_L9_C"/>
    <property type="match status" value="1"/>
</dbReference>
<organism evidence="9 10">
    <name type="scientific">Candidatus Nealsonbacteria bacterium CG23_combo_of_CG06-09_8_20_14_all_40_13</name>
    <dbReference type="NCBI Taxonomy" id="1974724"/>
    <lineage>
        <taxon>Bacteria</taxon>
        <taxon>Candidatus Nealsoniibacteriota</taxon>
    </lineage>
</organism>
<dbReference type="InterPro" id="IPR020069">
    <property type="entry name" value="Ribosomal_bL9_C"/>
</dbReference>
<dbReference type="SUPFAM" id="SSF55658">
    <property type="entry name" value="L9 N-domain-like"/>
    <property type="match status" value="1"/>
</dbReference>
<evidence type="ECO:0000256" key="7">
    <source>
        <dbReference type="HAMAP-Rule" id="MF_00503"/>
    </source>
</evidence>
<gene>
    <name evidence="7 9" type="primary">rplI</name>
    <name evidence="9" type="ORF">COX39_01930</name>
</gene>
<comment type="caution">
    <text evidence="9">The sequence shown here is derived from an EMBL/GenBank/DDBJ whole genome shotgun (WGS) entry which is preliminary data.</text>
</comment>
<keyword evidence="4 7" id="KW-0689">Ribosomal protein</keyword>
<dbReference type="InterPro" id="IPR009027">
    <property type="entry name" value="Ribosomal_bL9/RNase_H1_N"/>
</dbReference>
<evidence type="ECO:0000256" key="2">
    <source>
        <dbReference type="ARBA" id="ARBA00022730"/>
    </source>
</evidence>
<dbReference type="PANTHER" id="PTHR21368">
    <property type="entry name" value="50S RIBOSOMAL PROTEIN L9"/>
    <property type="match status" value="1"/>
</dbReference>
<dbReference type="GO" id="GO:0005840">
    <property type="term" value="C:ribosome"/>
    <property type="evidence" value="ECO:0007669"/>
    <property type="project" value="UniProtKB-KW"/>
</dbReference>
<keyword evidence="5 7" id="KW-0687">Ribonucleoprotein</keyword>
<dbReference type="Pfam" id="PF01281">
    <property type="entry name" value="Ribosomal_L9_N"/>
    <property type="match status" value="1"/>
</dbReference>
<dbReference type="InterPro" id="IPR020070">
    <property type="entry name" value="Ribosomal_bL9_N"/>
</dbReference>
<comment type="function">
    <text evidence="7">Binds to the 23S rRNA.</text>
</comment>
<accession>A0A2G9YQX7</accession>
<dbReference type="InterPro" id="IPR036935">
    <property type="entry name" value="Ribosomal_bL9_N_sf"/>
</dbReference>
<dbReference type="SUPFAM" id="SSF55653">
    <property type="entry name" value="Ribosomal protein L9 C-domain"/>
    <property type="match status" value="1"/>
</dbReference>
<dbReference type="Gene3D" id="3.40.5.10">
    <property type="entry name" value="Ribosomal protein L9, N-terminal domain"/>
    <property type="match status" value="1"/>
</dbReference>
<dbReference type="PROSITE" id="PS00651">
    <property type="entry name" value="RIBOSOMAL_L9"/>
    <property type="match status" value="1"/>
</dbReference>
<evidence type="ECO:0000256" key="1">
    <source>
        <dbReference type="ARBA" id="ARBA00010605"/>
    </source>
</evidence>
<comment type="similarity">
    <text evidence="1 7">Belongs to the bacterial ribosomal protein bL9 family.</text>
</comment>
<dbReference type="InterPro" id="IPR036791">
    <property type="entry name" value="Ribosomal_bL9_C_sf"/>
</dbReference>
<keyword evidence="3 7" id="KW-0694">RNA-binding</keyword>
<dbReference type="GO" id="GO:0019843">
    <property type="term" value="F:rRNA binding"/>
    <property type="evidence" value="ECO:0007669"/>
    <property type="project" value="UniProtKB-UniRule"/>
</dbReference>
<evidence type="ECO:0000313" key="10">
    <source>
        <dbReference type="Proteomes" id="UP000231567"/>
    </source>
</evidence>
<dbReference type="EMBL" id="PCRM01000027">
    <property type="protein sequence ID" value="PIP21624.1"/>
    <property type="molecule type" value="Genomic_DNA"/>
</dbReference>
<protein>
    <recommendedName>
        <fullName evidence="6 7">Large ribosomal subunit protein bL9</fullName>
    </recommendedName>
</protein>
<dbReference type="GO" id="GO:0003735">
    <property type="term" value="F:structural constituent of ribosome"/>
    <property type="evidence" value="ECO:0007669"/>
    <property type="project" value="InterPro"/>
</dbReference>
<feature type="domain" description="Ribosomal protein L9" evidence="8">
    <location>
        <begin position="13"/>
        <end position="40"/>
    </location>
</feature>
<evidence type="ECO:0000256" key="3">
    <source>
        <dbReference type="ARBA" id="ARBA00022884"/>
    </source>
</evidence>
<reference evidence="9 10" key="1">
    <citation type="submission" date="2017-09" db="EMBL/GenBank/DDBJ databases">
        <title>Depth-based differentiation of microbial function through sediment-hosted aquifers and enrichment of novel symbionts in the deep terrestrial subsurface.</title>
        <authorList>
            <person name="Probst A.J."/>
            <person name="Ladd B."/>
            <person name="Jarett J.K."/>
            <person name="Geller-Mcgrath D.E."/>
            <person name="Sieber C.M."/>
            <person name="Emerson J.B."/>
            <person name="Anantharaman K."/>
            <person name="Thomas B.C."/>
            <person name="Malmstrom R."/>
            <person name="Stieglmeier M."/>
            <person name="Klingl A."/>
            <person name="Woyke T."/>
            <person name="Ryan C.M."/>
            <person name="Banfield J.F."/>
        </authorList>
    </citation>
    <scope>NUCLEOTIDE SEQUENCE [LARGE SCALE GENOMIC DNA]</scope>
    <source>
        <strain evidence="9">CG23_combo_of_CG06-09_8_20_14_all_40_13</strain>
    </source>
</reference>
<evidence type="ECO:0000256" key="6">
    <source>
        <dbReference type="ARBA" id="ARBA00035292"/>
    </source>
</evidence>
<sequence>MKVVLMKDLDDKGKKGETVEVKPGYFKNWLFPNGLAALPSDETAKKILTAVKIEQDKKKNQLNNLKKIASELEEKTLTFILKEGKNGQIFGSVSAADIAAKLNIDKHIILLEHTLKEKGQCKVTVRFSPQISSQINIKIKGVKTGNKLDK</sequence>
<evidence type="ECO:0000256" key="5">
    <source>
        <dbReference type="ARBA" id="ARBA00023274"/>
    </source>
</evidence>
<dbReference type="GO" id="GO:1990904">
    <property type="term" value="C:ribonucleoprotein complex"/>
    <property type="evidence" value="ECO:0007669"/>
    <property type="project" value="UniProtKB-KW"/>
</dbReference>
<keyword evidence="2 7" id="KW-0699">rRNA-binding</keyword>
<dbReference type="AlphaFoldDB" id="A0A2G9YQX7"/>
<dbReference type="NCBIfam" id="TIGR00158">
    <property type="entry name" value="L9"/>
    <property type="match status" value="1"/>
</dbReference>
<dbReference type="Gene3D" id="3.10.430.100">
    <property type="entry name" value="Ribosomal protein L9, C-terminal domain"/>
    <property type="match status" value="1"/>
</dbReference>
<dbReference type="InterPro" id="IPR000244">
    <property type="entry name" value="Ribosomal_bL9"/>
</dbReference>
<dbReference type="InterPro" id="IPR020594">
    <property type="entry name" value="Ribosomal_bL9_bac/chp"/>
</dbReference>
<dbReference type="Proteomes" id="UP000231567">
    <property type="component" value="Unassembled WGS sequence"/>
</dbReference>
<name>A0A2G9YQX7_9BACT</name>
<evidence type="ECO:0000259" key="8">
    <source>
        <dbReference type="PROSITE" id="PS00651"/>
    </source>
</evidence>
<dbReference type="HAMAP" id="MF_00503">
    <property type="entry name" value="Ribosomal_bL9"/>
    <property type="match status" value="1"/>
</dbReference>
<dbReference type="GO" id="GO:0006412">
    <property type="term" value="P:translation"/>
    <property type="evidence" value="ECO:0007669"/>
    <property type="project" value="UniProtKB-UniRule"/>
</dbReference>